<feature type="non-terminal residue" evidence="2">
    <location>
        <position position="1"/>
    </location>
</feature>
<accession>A0A1B6J8S2</accession>
<feature type="region of interest" description="Disordered" evidence="1">
    <location>
        <begin position="157"/>
        <end position="197"/>
    </location>
</feature>
<organism evidence="2">
    <name type="scientific">Homalodisca liturata</name>
    <dbReference type="NCBI Taxonomy" id="320908"/>
    <lineage>
        <taxon>Eukaryota</taxon>
        <taxon>Metazoa</taxon>
        <taxon>Ecdysozoa</taxon>
        <taxon>Arthropoda</taxon>
        <taxon>Hexapoda</taxon>
        <taxon>Insecta</taxon>
        <taxon>Pterygota</taxon>
        <taxon>Neoptera</taxon>
        <taxon>Paraneoptera</taxon>
        <taxon>Hemiptera</taxon>
        <taxon>Auchenorrhyncha</taxon>
        <taxon>Membracoidea</taxon>
        <taxon>Cicadellidae</taxon>
        <taxon>Cicadellinae</taxon>
        <taxon>Proconiini</taxon>
        <taxon>Homalodisca</taxon>
    </lineage>
</organism>
<sequence length="252" mass="28930">EEHDRKQEEIINELVLKKRELEKSMLLKRREGHCRASSSQEYVDTETQTTPTPDQPPTNAPHTGTLFSSSALLLDIAQLKNRQEQLELMVKECTGKILDQSQEATLANNEFREASPTLERVQMTPSRSLTTTNKKNKHKVSKGKNQFSVSLQVAKSKINHKKQHNSKIEPNHKSKQPPPLKLGSLHPPENSKPRPHNETIEEFFDKNIDYYKQIITSNHQSRETITDFNSSDKEEAPFLESNISRKGRQKTQ</sequence>
<feature type="compositionally biased region" description="Basic and acidic residues" evidence="1">
    <location>
        <begin position="226"/>
        <end position="236"/>
    </location>
</feature>
<protein>
    <submittedName>
        <fullName evidence="2">Uncharacterized protein</fullName>
    </submittedName>
</protein>
<dbReference type="EMBL" id="GECU01012122">
    <property type="protein sequence ID" value="JAS95584.1"/>
    <property type="molecule type" value="Transcribed_RNA"/>
</dbReference>
<evidence type="ECO:0000313" key="2">
    <source>
        <dbReference type="EMBL" id="JAS95584.1"/>
    </source>
</evidence>
<feature type="region of interest" description="Disordered" evidence="1">
    <location>
        <begin position="108"/>
        <end position="145"/>
    </location>
</feature>
<dbReference type="AlphaFoldDB" id="A0A1B6J8S2"/>
<name>A0A1B6J8S2_9HEMI</name>
<reference evidence="2" key="1">
    <citation type="submission" date="2015-11" db="EMBL/GenBank/DDBJ databases">
        <title>De novo transcriptome assembly of four potential Pierce s Disease insect vectors from Arizona vineyards.</title>
        <authorList>
            <person name="Tassone E.E."/>
        </authorList>
    </citation>
    <scope>NUCLEOTIDE SEQUENCE</scope>
</reference>
<proteinExistence type="predicted"/>
<evidence type="ECO:0000256" key="1">
    <source>
        <dbReference type="SAM" id="MobiDB-lite"/>
    </source>
</evidence>
<feature type="region of interest" description="Disordered" evidence="1">
    <location>
        <begin position="30"/>
        <end position="62"/>
    </location>
</feature>
<feature type="region of interest" description="Disordered" evidence="1">
    <location>
        <begin position="226"/>
        <end position="252"/>
    </location>
</feature>
<gene>
    <name evidence="2" type="ORF">g.2206</name>
</gene>